<dbReference type="InterPro" id="IPR011990">
    <property type="entry name" value="TPR-like_helical_dom_sf"/>
</dbReference>
<dbReference type="InterPro" id="IPR012944">
    <property type="entry name" value="SusD_RagB_dom"/>
</dbReference>
<evidence type="ECO:0000256" key="2">
    <source>
        <dbReference type="ARBA" id="ARBA00006275"/>
    </source>
</evidence>
<sequence length="510" mass="58285">MKTWNHIKYGLLGLIFFTAGCTKFLDVATPDNLVKDNFWKNRDQVYSSLIGLYTATSSCISSFQVWGDSRSSLYAPGIGTEFTSNHAQFLSHDLYTTNSLTSWAQVYKAIGWANAFIKNAPDGLKNDPTFRPEELSAMMGEAYALRALFYFYLVRTFKEIPIIKVPYESDAQTVNTAVSPETEVLDFIEEDLDYALKNAPETFTDAKEKHGRITRNAVRAIFADVKLWRNQYAACIDLCKAIDASYANSLVRPLDWYTIFYPGNSAESIFEFQYGLQGPASPLYNWFSFHDAGKEIYLANSKNITVNSGEFLYPSTVPEHATSDTIRLKPLSAFTMTTAANGYAAATEVYKFLGQAPYQLAYRRQNDRTSNYIFYRYREILLMKAEAYAMLGQYDEAEKNINIIRKHCDIPELTPGEGGEGTEFFTRLLLEREFELGFEGKEWFAAVRVSRRAGYENVLIEKAATNHSMKLAYQVVRARLLNPESWFLPYYRGEVENNPLLVQKEFYRNK</sequence>
<dbReference type="Pfam" id="PF07980">
    <property type="entry name" value="SusD_RagB"/>
    <property type="match status" value="1"/>
</dbReference>
<name>A0A1W2DLF9_9SPHI</name>
<dbReference type="STRING" id="151894.SAMN04488524_3967"/>
<accession>A0A1W2DLF9</accession>
<dbReference type="SUPFAM" id="SSF48452">
    <property type="entry name" value="TPR-like"/>
    <property type="match status" value="1"/>
</dbReference>
<evidence type="ECO:0000259" key="7">
    <source>
        <dbReference type="Pfam" id="PF14322"/>
    </source>
</evidence>
<organism evidence="8 9">
    <name type="scientific">Pedobacter africanus</name>
    <dbReference type="NCBI Taxonomy" id="151894"/>
    <lineage>
        <taxon>Bacteria</taxon>
        <taxon>Pseudomonadati</taxon>
        <taxon>Bacteroidota</taxon>
        <taxon>Sphingobacteriia</taxon>
        <taxon>Sphingobacteriales</taxon>
        <taxon>Sphingobacteriaceae</taxon>
        <taxon>Pedobacter</taxon>
    </lineage>
</organism>
<dbReference type="OrthoDB" id="1035036at2"/>
<evidence type="ECO:0000313" key="8">
    <source>
        <dbReference type="EMBL" id="SMC98263.1"/>
    </source>
</evidence>
<keyword evidence="3" id="KW-0732">Signal</keyword>
<keyword evidence="4" id="KW-0472">Membrane</keyword>
<dbReference type="PROSITE" id="PS51257">
    <property type="entry name" value="PROKAR_LIPOPROTEIN"/>
    <property type="match status" value="1"/>
</dbReference>
<evidence type="ECO:0000256" key="3">
    <source>
        <dbReference type="ARBA" id="ARBA00022729"/>
    </source>
</evidence>
<feature type="domain" description="SusD-like N-terminal" evidence="7">
    <location>
        <begin position="23"/>
        <end position="225"/>
    </location>
</feature>
<protein>
    <submittedName>
        <fullName evidence="8">Starch-binding associating with outer membrane</fullName>
    </submittedName>
</protein>
<evidence type="ECO:0000256" key="5">
    <source>
        <dbReference type="ARBA" id="ARBA00023237"/>
    </source>
</evidence>
<feature type="domain" description="RagB/SusD" evidence="6">
    <location>
        <begin position="361"/>
        <end position="507"/>
    </location>
</feature>
<keyword evidence="9" id="KW-1185">Reference proteome</keyword>
<evidence type="ECO:0000259" key="6">
    <source>
        <dbReference type="Pfam" id="PF07980"/>
    </source>
</evidence>
<dbReference type="Pfam" id="PF14322">
    <property type="entry name" value="SusD-like_3"/>
    <property type="match status" value="1"/>
</dbReference>
<dbReference type="Proteomes" id="UP000192756">
    <property type="component" value="Unassembled WGS sequence"/>
</dbReference>
<evidence type="ECO:0000256" key="1">
    <source>
        <dbReference type="ARBA" id="ARBA00004442"/>
    </source>
</evidence>
<dbReference type="GO" id="GO:0009279">
    <property type="term" value="C:cell outer membrane"/>
    <property type="evidence" value="ECO:0007669"/>
    <property type="project" value="UniProtKB-SubCell"/>
</dbReference>
<dbReference type="Gene3D" id="1.25.40.390">
    <property type="match status" value="1"/>
</dbReference>
<evidence type="ECO:0000256" key="4">
    <source>
        <dbReference type="ARBA" id="ARBA00023136"/>
    </source>
</evidence>
<dbReference type="EMBL" id="FWXT01000003">
    <property type="protein sequence ID" value="SMC98263.1"/>
    <property type="molecule type" value="Genomic_DNA"/>
</dbReference>
<dbReference type="AlphaFoldDB" id="A0A1W2DLF9"/>
<evidence type="ECO:0000313" key="9">
    <source>
        <dbReference type="Proteomes" id="UP000192756"/>
    </source>
</evidence>
<proteinExistence type="inferred from homology"/>
<comment type="similarity">
    <text evidence="2">Belongs to the SusD family.</text>
</comment>
<comment type="subcellular location">
    <subcellularLocation>
        <location evidence="1">Cell outer membrane</location>
    </subcellularLocation>
</comment>
<keyword evidence="5" id="KW-0998">Cell outer membrane</keyword>
<gene>
    <name evidence="8" type="ORF">SAMN04488524_3967</name>
</gene>
<dbReference type="RefSeq" id="WP_084240725.1">
    <property type="nucleotide sequence ID" value="NZ_FWXT01000003.1"/>
</dbReference>
<reference evidence="9" key="1">
    <citation type="submission" date="2017-04" db="EMBL/GenBank/DDBJ databases">
        <authorList>
            <person name="Varghese N."/>
            <person name="Submissions S."/>
        </authorList>
    </citation>
    <scope>NUCLEOTIDE SEQUENCE [LARGE SCALE GENOMIC DNA]</scope>
    <source>
        <strain evidence="9">DSM 12126</strain>
    </source>
</reference>
<dbReference type="InterPro" id="IPR033985">
    <property type="entry name" value="SusD-like_N"/>
</dbReference>